<comment type="similarity">
    <text evidence="2">Belongs to the FrmR/RcnR family.</text>
</comment>
<organism evidence="8 9">
    <name type="scientific">Deferribacter desulfuricans (strain DSM 14783 / JCM 11476 / NBRC 101012 / SSM1)</name>
    <dbReference type="NCBI Taxonomy" id="639282"/>
    <lineage>
        <taxon>Bacteria</taxon>
        <taxon>Pseudomonadati</taxon>
        <taxon>Deferribacterota</taxon>
        <taxon>Deferribacteres</taxon>
        <taxon>Deferribacterales</taxon>
        <taxon>Deferribacteraceae</taxon>
        <taxon>Deferribacter</taxon>
    </lineage>
</organism>
<dbReference type="Pfam" id="PF02583">
    <property type="entry name" value="Trns_repr_metal"/>
    <property type="match status" value="1"/>
</dbReference>
<name>D3PB34_DEFDS</name>
<comment type="subunit">
    <text evidence="3">Homodimer.</text>
</comment>
<protein>
    <recommendedName>
        <fullName evidence="6">Copper-sensing transcriptional repressor CsoR</fullName>
    </recommendedName>
    <alternativeName>
        <fullName evidence="7">Copper-sensitive operon repressor</fullName>
    </alternativeName>
</protein>
<dbReference type="KEGG" id="ddf:DEFDS_0303"/>
<evidence type="ECO:0000313" key="8">
    <source>
        <dbReference type="EMBL" id="BAI79807.1"/>
    </source>
</evidence>
<evidence type="ECO:0000256" key="7">
    <source>
        <dbReference type="ARBA" id="ARBA00041544"/>
    </source>
</evidence>
<evidence type="ECO:0000256" key="4">
    <source>
        <dbReference type="ARBA" id="ARBA00022490"/>
    </source>
</evidence>
<evidence type="ECO:0000256" key="2">
    <source>
        <dbReference type="ARBA" id="ARBA00005260"/>
    </source>
</evidence>
<dbReference type="OrthoDB" id="9811244at2"/>
<evidence type="ECO:0000256" key="3">
    <source>
        <dbReference type="ARBA" id="ARBA00011738"/>
    </source>
</evidence>
<dbReference type="RefSeq" id="WP_013007055.1">
    <property type="nucleotide sequence ID" value="NC_013939.1"/>
</dbReference>
<keyword evidence="9" id="KW-1185">Reference proteome</keyword>
<proteinExistence type="inferred from homology"/>
<dbReference type="eggNOG" id="COG1937">
    <property type="taxonomic scope" value="Bacteria"/>
</dbReference>
<dbReference type="PANTHER" id="PTHR33677:SF4">
    <property type="entry name" value="COPPER-SENSING TRANSCRIPTIONAL REPRESSOR CSOR"/>
    <property type="match status" value="1"/>
</dbReference>
<dbReference type="InterPro" id="IPR003735">
    <property type="entry name" value="Metal_Tscrpt_repr"/>
</dbReference>
<keyword evidence="4" id="KW-0963">Cytoplasm</keyword>
<dbReference type="CDD" id="cd10159">
    <property type="entry name" value="CsoR-like_DUF156_2"/>
    <property type="match status" value="1"/>
</dbReference>
<evidence type="ECO:0000256" key="1">
    <source>
        <dbReference type="ARBA" id="ARBA00004496"/>
    </source>
</evidence>
<dbReference type="GO" id="GO:0005737">
    <property type="term" value="C:cytoplasm"/>
    <property type="evidence" value="ECO:0007669"/>
    <property type="project" value="UniProtKB-SubCell"/>
</dbReference>
<reference evidence="8 9" key="1">
    <citation type="journal article" date="2010" name="DNA Res.">
        <title>Bacterial lifestyle in a deep-sea hydrothermal vent chimney revealed by the genome sequence of the thermophilic bacterium Deferribacter desulfuricans SSM1.</title>
        <authorList>
            <person name="Takaki Y."/>
            <person name="Shimamura S."/>
            <person name="Nakagawa S."/>
            <person name="Fukuhara Y."/>
            <person name="Horikawa H."/>
            <person name="Ankai A."/>
            <person name="Harada T."/>
            <person name="Hosoyama A."/>
            <person name="Oguchi A."/>
            <person name="Fukui S."/>
            <person name="Fujita N."/>
            <person name="Takami H."/>
            <person name="Takai K."/>
        </authorList>
    </citation>
    <scope>NUCLEOTIDE SEQUENCE [LARGE SCALE GENOMIC DNA]</scope>
    <source>
        <strain evidence="9">DSM 14783 / JCM 11476 / NBRC 101012 / SSM1</strain>
    </source>
</reference>
<dbReference type="PANTHER" id="PTHR33677">
    <property type="entry name" value="TRANSCRIPTIONAL REPRESSOR FRMR-RELATED"/>
    <property type="match status" value="1"/>
</dbReference>
<dbReference type="EMBL" id="AP011529">
    <property type="protein sequence ID" value="BAI79807.1"/>
    <property type="molecule type" value="Genomic_DNA"/>
</dbReference>
<dbReference type="Gene3D" id="1.20.58.1000">
    <property type="entry name" value="Metal-sensitive repressor, helix protomer"/>
    <property type="match status" value="1"/>
</dbReference>
<sequence>MDRKEALQYLKTARGQTDAVIKMVEGGKYCIDISKQILACIALLKKANVNILNSHLQSCVKKAISSRDGEDIERKLKELAEIIEYLNKVL</sequence>
<dbReference type="Proteomes" id="UP000001520">
    <property type="component" value="Chromosome"/>
</dbReference>
<keyword evidence="5" id="KW-0479">Metal-binding</keyword>
<evidence type="ECO:0000256" key="6">
    <source>
        <dbReference type="ARBA" id="ARBA00039938"/>
    </source>
</evidence>
<gene>
    <name evidence="8" type="ordered locus">DEFDS_0303</name>
</gene>
<dbReference type="GO" id="GO:0046872">
    <property type="term" value="F:metal ion binding"/>
    <property type="evidence" value="ECO:0007669"/>
    <property type="project" value="UniProtKB-KW"/>
</dbReference>
<evidence type="ECO:0000256" key="5">
    <source>
        <dbReference type="ARBA" id="ARBA00022723"/>
    </source>
</evidence>
<dbReference type="STRING" id="639282.DEFDS_0303"/>
<dbReference type="GO" id="GO:0003677">
    <property type="term" value="F:DNA binding"/>
    <property type="evidence" value="ECO:0007669"/>
    <property type="project" value="InterPro"/>
</dbReference>
<dbReference type="AlphaFoldDB" id="D3PB34"/>
<accession>D3PB34</accession>
<comment type="subcellular location">
    <subcellularLocation>
        <location evidence="1">Cytoplasm</location>
    </subcellularLocation>
</comment>
<evidence type="ECO:0000313" key="9">
    <source>
        <dbReference type="Proteomes" id="UP000001520"/>
    </source>
</evidence>
<dbReference type="GO" id="GO:0045892">
    <property type="term" value="P:negative regulation of DNA-templated transcription"/>
    <property type="evidence" value="ECO:0007669"/>
    <property type="project" value="UniProtKB-ARBA"/>
</dbReference>
<dbReference type="InterPro" id="IPR038390">
    <property type="entry name" value="Metal_Tscrpt_repr_sf"/>
</dbReference>
<dbReference type="HOGENOM" id="CLU_130332_2_2_0"/>